<dbReference type="OrthoDB" id="10408760at2759"/>
<gene>
    <name evidence="1" type="ORF">TNIN_125221</name>
</gene>
<evidence type="ECO:0000313" key="1">
    <source>
        <dbReference type="EMBL" id="GFY57622.1"/>
    </source>
</evidence>
<name>A0A8X6XP70_9ARAC</name>
<evidence type="ECO:0000313" key="2">
    <source>
        <dbReference type="Proteomes" id="UP000886998"/>
    </source>
</evidence>
<reference evidence="1" key="1">
    <citation type="submission" date="2020-08" db="EMBL/GenBank/DDBJ databases">
        <title>Multicomponent nature underlies the extraordinary mechanical properties of spider dragline silk.</title>
        <authorList>
            <person name="Kono N."/>
            <person name="Nakamura H."/>
            <person name="Mori M."/>
            <person name="Yoshida Y."/>
            <person name="Ohtoshi R."/>
            <person name="Malay A.D."/>
            <person name="Moran D.A.P."/>
            <person name="Tomita M."/>
            <person name="Numata K."/>
            <person name="Arakawa K."/>
        </authorList>
    </citation>
    <scope>NUCLEOTIDE SEQUENCE</scope>
</reference>
<protein>
    <submittedName>
        <fullName evidence="1">Uncharacterized protein</fullName>
    </submittedName>
</protein>
<organism evidence="1 2">
    <name type="scientific">Trichonephila inaurata madagascariensis</name>
    <dbReference type="NCBI Taxonomy" id="2747483"/>
    <lineage>
        <taxon>Eukaryota</taxon>
        <taxon>Metazoa</taxon>
        <taxon>Ecdysozoa</taxon>
        <taxon>Arthropoda</taxon>
        <taxon>Chelicerata</taxon>
        <taxon>Arachnida</taxon>
        <taxon>Araneae</taxon>
        <taxon>Araneomorphae</taxon>
        <taxon>Entelegynae</taxon>
        <taxon>Araneoidea</taxon>
        <taxon>Nephilidae</taxon>
        <taxon>Trichonephila</taxon>
        <taxon>Trichonephila inaurata</taxon>
    </lineage>
</organism>
<sequence length="156" mass="17585">MRQNRIEMVLSGIALRYLHLFPSLSTAPIRDLWIHRPHSNLTNHSNIFNKIHRSSIPVLTSPSFCDVTTVTSRNIFGHSLGNIGMACCLPNFQQGNSQEFLRVQGSLPNNALIRARIGNVFLPGLECSFAFCAPPENKSRHTITIIGCHRRRQQCH</sequence>
<accession>A0A8X6XP70</accession>
<comment type="caution">
    <text evidence="1">The sequence shown here is derived from an EMBL/GenBank/DDBJ whole genome shotgun (WGS) entry which is preliminary data.</text>
</comment>
<keyword evidence="2" id="KW-1185">Reference proteome</keyword>
<dbReference type="Proteomes" id="UP000886998">
    <property type="component" value="Unassembled WGS sequence"/>
</dbReference>
<dbReference type="AlphaFoldDB" id="A0A8X6XP70"/>
<proteinExistence type="predicted"/>
<dbReference type="EMBL" id="BMAV01011628">
    <property type="protein sequence ID" value="GFY57622.1"/>
    <property type="molecule type" value="Genomic_DNA"/>
</dbReference>